<evidence type="ECO:0000256" key="8">
    <source>
        <dbReference type="ARBA" id="ARBA00022777"/>
    </source>
</evidence>
<dbReference type="RefSeq" id="WP_280101930.1">
    <property type="nucleotide sequence ID" value="NZ_CP122979.1"/>
</dbReference>
<accession>A0ABY8LTR5</accession>
<keyword evidence="8" id="KW-0418">Kinase</keyword>
<keyword evidence="5 13" id="KW-0762">Sugar transport</keyword>
<evidence type="ECO:0000256" key="4">
    <source>
        <dbReference type="ARBA" id="ARBA00022553"/>
    </source>
</evidence>
<dbReference type="EMBL" id="CP122979">
    <property type="protein sequence ID" value="WGI36629.1"/>
    <property type="molecule type" value="Genomic_DNA"/>
</dbReference>
<sequence length="140" mass="16081">MLDKKSIYLNVDLKNKKEIFEFVFDKFKSQNSVTDQYLNSMIQRDKESSVAIGNYLFLPHGNFDCSPFVLKNNIIFVSLKDIIKIDNQLIKFVVALALKPENQMEAIGNIGIAFSDEDEVKKLVNKKELTIDDILSFLNL</sequence>
<evidence type="ECO:0000256" key="11">
    <source>
        <dbReference type="ARBA" id="ARBA00030962"/>
    </source>
</evidence>
<evidence type="ECO:0000256" key="3">
    <source>
        <dbReference type="ARBA" id="ARBA00022448"/>
    </source>
</evidence>
<dbReference type="InterPro" id="IPR016152">
    <property type="entry name" value="PTrfase/Anion_transptr"/>
</dbReference>
<evidence type="ECO:0000259" key="12">
    <source>
        <dbReference type="PROSITE" id="PS51094"/>
    </source>
</evidence>
<dbReference type="PANTHER" id="PTHR30181:SF2">
    <property type="entry name" value="PTS SYSTEM MANNITOL-SPECIFIC EIICBA COMPONENT"/>
    <property type="match status" value="1"/>
</dbReference>
<evidence type="ECO:0000256" key="7">
    <source>
        <dbReference type="ARBA" id="ARBA00022683"/>
    </source>
</evidence>
<gene>
    <name evidence="13" type="ORF">QEG99_04160</name>
</gene>
<organism evidence="13 14">
    <name type="scientific">Mesomycoplasma lagogenitalium</name>
    <dbReference type="NCBI Taxonomy" id="171286"/>
    <lineage>
        <taxon>Bacteria</taxon>
        <taxon>Bacillati</taxon>
        <taxon>Mycoplasmatota</taxon>
        <taxon>Mycoplasmoidales</taxon>
        <taxon>Metamycoplasmataceae</taxon>
        <taxon>Mesomycoplasma</taxon>
    </lineage>
</organism>
<evidence type="ECO:0000256" key="2">
    <source>
        <dbReference type="ARBA" id="ARBA00014783"/>
    </source>
</evidence>
<dbReference type="Proteomes" id="UP001179842">
    <property type="component" value="Chromosome"/>
</dbReference>
<evidence type="ECO:0000256" key="9">
    <source>
        <dbReference type="ARBA" id="ARBA00029908"/>
    </source>
</evidence>
<keyword evidence="14" id="KW-1185">Reference proteome</keyword>
<feature type="domain" description="PTS EIIA type-2" evidence="12">
    <location>
        <begin position="1"/>
        <end position="140"/>
    </location>
</feature>
<keyword evidence="4" id="KW-0597">Phosphoprotein</keyword>
<evidence type="ECO:0000256" key="5">
    <source>
        <dbReference type="ARBA" id="ARBA00022597"/>
    </source>
</evidence>
<dbReference type="SUPFAM" id="SSF55804">
    <property type="entry name" value="Phoshotransferase/anion transport protein"/>
    <property type="match status" value="1"/>
</dbReference>
<dbReference type="InterPro" id="IPR002178">
    <property type="entry name" value="PTS_EIIA_type-2_dom"/>
</dbReference>
<keyword evidence="3" id="KW-0813">Transport</keyword>
<reference evidence="13" key="1">
    <citation type="submission" date="2023-04" db="EMBL/GenBank/DDBJ databases">
        <title>Completed genome of Mycoplasma lagogenitalium type strain 12MS.</title>
        <authorList>
            <person name="Spergser J."/>
        </authorList>
    </citation>
    <scope>NUCLEOTIDE SEQUENCE</scope>
    <source>
        <strain evidence="13">12MS</strain>
    </source>
</reference>
<proteinExistence type="predicted"/>
<evidence type="ECO:0000256" key="1">
    <source>
        <dbReference type="ARBA" id="ARBA00002434"/>
    </source>
</evidence>
<dbReference type="PROSITE" id="PS51094">
    <property type="entry name" value="PTS_EIIA_TYPE_2"/>
    <property type="match status" value="1"/>
</dbReference>
<comment type="function">
    <text evidence="1">The phosphoenolpyruvate-dependent sugar phosphotransferase system (sugar PTS), a major carbohydrate active transport system, catalyzes the phosphorylation of incoming sugar substrates concomitantly with their translocation across the cell membrane. The enzyme II CmtAB PTS system is involved in D-mannitol transport.</text>
</comment>
<keyword evidence="7" id="KW-0598">Phosphotransferase system</keyword>
<dbReference type="InterPro" id="IPR050893">
    <property type="entry name" value="Sugar_PTS"/>
</dbReference>
<evidence type="ECO:0000313" key="14">
    <source>
        <dbReference type="Proteomes" id="UP001179842"/>
    </source>
</evidence>
<dbReference type="PANTHER" id="PTHR30181">
    <property type="entry name" value="MANNITOL PERMEASE IIC COMPONENT"/>
    <property type="match status" value="1"/>
</dbReference>
<evidence type="ECO:0000313" key="13">
    <source>
        <dbReference type="EMBL" id="WGI36629.1"/>
    </source>
</evidence>
<evidence type="ECO:0000256" key="6">
    <source>
        <dbReference type="ARBA" id="ARBA00022679"/>
    </source>
</evidence>
<dbReference type="Gene3D" id="3.40.930.10">
    <property type="entry name" value="Mannitol-specific EII, Chain A"/>
    <property type="match status" value="1"/>
</dbReference>
<evidence type="ECO:0000256" key="10">
    <source>
        <dbReference type="ARBA" id="ARBA00030956"/>
    </source>
</evidence>
<name>A0ABY8LTR5_9BACT</name>
<keyword evidence="6" id="KW-0808">Transferase</keyword>
<dbReference type="Pfam" id="PF00359">
    <property type="entry name" value="PTS_EIIA_2"/>
    <property type="match status" value="1"/>
</dbReference>
<protein>
    <recommendedName>
        <fullName evidence="2">Mannitol-specific phosphotransferase enzyme IIA component</fullName>
    </recommendedName>
    <alternativeName>
        <fullName evidence="10">EIIA</fullName>
    </alternativeName>
    <alternativeName>
        <fullName evidence="11">EIII</fullName>
    </alternativeName>
    <alternativeName>
        <fullName evidence="9">PTS system mannitol-specific EIIA component</fullName>
    </alternativeName>
</protein>